<dbReference type="Gene3D" id="2.40.160.100">
    <property type="match status" value="1"/>
</dbReference>
<feature type="signal peptide" evidence="1">
    <location>
        <begin position="1"/>
        <end position="21"/>
    </location>
</feature>
<accession>A0AAP3AMK8</accession>
<reference evidence="3" key="1">
    <citation type="submission" date="2022-10" db="EMBL/GenBank/DDBJ databases">
        <title>Sifting through the core-genome to identify putative cross-protective antigens against Riemerella anatipestifer.</title>
        <authorList>
            <person name="Zheng X."/>
            <person name="Zhang W."/>
        </authorList>
    </citation>
    <scope>NUCLEOTIDE SEQUENCE</scope>
    <source>
        <strain evidence="3">ZWRA178</strain>
    </source>
</reference>
<name>A0AAP3AMK8_RIEAN</name>
<evidence type="ECO:0000256" key="1">
    <source>
        <dbReference type="SAM" id="SignalP"/>
    </source>
</evidence>
<evidence type="ECO:0000313" key="4">
    <source>
        <dbReference type="Proteomes" id="UP001207440"/>
    </source>
</evidence>
<organism evidence="3 4">
    <name type="scientific">Riemerella anatipestifer</name>
    <name type="common">Moraxella anatipestifer</name>
    <dbReference type="NCBI Taxonomy" id="34085"/>
    <lineage>
        <taxon>Bacteria</taxon>
        <taxon>Pseudomonadati</taxon>
        <taxon>Bacteroidota</taxon>
        <taxon>Flavobacteriia</taxon>
        <taxon>Flavobacteriales</taxon>
        <taxon>Weeksellaceae</taxon>
        <taxon>Riemerella</taxon>
    </lineage>
</organism>
<dbReference type="InterPro" id="IPR025388">
    <property type="entry name" value="Alginate_export_dom"/>
</dbReference>
<feature type="chain" id="PRO_5042905824" evidence="1">
    <location>
        <begin position="22"/>
        <end position="440"/>
    </location>
</feature>
<dbReference type="RefSeq" id="WP_064971003.1">
    <property type="nucleotide sequence ID" value="NZ_CP029760.1"/>
</dbReference>
<proteinExistence type="predicted"/>
<evidence type="ECO:0000313" key="3">
    <source>
        <dbReference type="EMBL" id="MCW0524437.1"/>
    </source>
</evidence>
<dbReference type="Pfam" id="PF13372">
    <property type="entry name" value="Alginate_exp"/>
    <property type="match status" value="1"/>
</dbReference>
<dbReference type="InterPro" id="IPR053728">
    <property type="entry name" value="Alginate_Permeability_Chnl"/>
</dbReference>
<dbReference type="EMBL" id="JAOZYT010000063">
    <property type="protein sequence ID" value="MCW0524437.1"/>
    <property type="molecule type" value="Genomic_DNA"/>
</dbReference>
<gene>
    <name evidence="3" type="ORF">OKE68_08935</name>
</gene>
<protein>
    <submittedName>
        <fullName evidence="3">Alginate export family protein</fullName>
    </submittedName>
</protein>
<dbReference type="AlphaFoldDB" id="A0AAP3AMK8"/>
<dbReference type="Proteomes" id="UP001207440">
    <property type="component" value="Unassembled WGS sequence"/>
</dbReference>
<sequence length="440" mass="50155">MKTYYLPLLSIFLLSHSQILAQDSSNKDNTFDMSLQIRPRTEYRNGAYTPLNQGEQNAFLTHNRTRLSMNYSNKDLLKVKFSVQNINIWGQANQVQTVDPTGGMSIYEAYADLKLSENLRTRVGRQMIALDDDRIFGSLDWHPAGRSHDALAVEWNKNNTSVITYAAFNQNYKNNNLNVNNPIGQFFTPTDAQPYQHLQLIHFKHQLSKTSYFSILLNNLGYRNDLLPDAKTHNLQTLGMNYFGKKNAWNGHFSSYYQMGKNAQGTKKSAYLLSGSLGYQVAKPLNISIGADYLSGDDTNKTDNISNSFDPLYGTHHKFYGFMDYFYVGNAHKNVGLLDTHVKLSAKVSPSLNLGLNTHLFYSGANIYNNDKKLSSYLGNEWDFTFGYNVMPNVSIVGGYSFFLNTESLRYLKNKSTANPYQDWFWVSLNVNPQILKTKF</sequence>
<keyword evidence="1" id="KW-0732">Signal</keyword>
<evidence type="ECO:0000259" key="2">
    <source>
        <dbReference type="Pfam" id="PF13372"/>
    </source>
</evidence>
<comment type="caution">
    <text evidence="3">The sequence shown here is derived from an EMBL/GenBank/DDBJ whole genome shotgun (WGS) entry which is preliminary data.</text>
</comment>
<feature type="domain" description="Alginate export" evidence="2">
    <location>
        <begin position="32"/>
        <end position="404"/>
    </location>
</feature>